<dbReference type="Gene3D" id="1.10.260.40">
    <property type="entry name" value="lambda repressor-like DNA-binding domains"/>
    <property type="match status" value="1"/>
</dbReference>
<accession>A0A971CZU2</accession>
<dbReference type="Pfam" id="PF13560">
    <property type="entry name" value="HTH_31"/>
    <property type="match status" value="1"/>
</dbReference>
<dbReference type="CDD" id="cd00093">
    <property type="entry name" value="HTH_XRE"/>
    <property type="match status" value="1"/>
</dbReference>
<dbReference type="InterPro" id="IPR050807">
    <property type="entry name" value="TransReg_Diox_bact_type"/>
</dbReference>
<dbReference type="AlphaFoldDB" id="A0A971CZU2"/>
<name>A0A971CZU2_9BIFI</name>
<evidence type="ECO:0000256" key="1">
    <source>
        <dbReference type="ARBA" id="ARBA00023125"/>
    </source>
</evidence>
<reference evidence="3" key="1">
    <citation type="journal article" date="2020" name="Biotechnol. Biofuels">
        <title>New insights from the biogas microbiome by comprehensive genome-resolved metagenomics of nearly 1600 species originating from multiple anaerobic digesters.</title>
        <authorList>
            <person name="Campanaro S."/>
            <person name="Treu L."/>
            <person name="Rodriguez-R L.M."/>
            <person name="Kovalovszki A."/>
            <person name="Ziels R.M."/>
            <person name="Maus I."/>
            <person name="Zhu X."/>
            <person name="Kougias P.G."/>
            <person name="Basile A."/>
            <person name="Luo G."/>
            <person name="Schluter A."/>
            <person name="Konstantinidis K.T."/>
            <person name="Angelidaki I."/>
        </authorList>
    </citation>
    <scope>NUCLEOTIDE SEQUENCE</scope>
    <source>
        <strain evidence="3">AS01afH2WH_6</strain>
    </source>
</reference>
<reference evidence="3" key="2">
    <citation type="submission" date="2020-01" db="EMBL/GenBank/DDBJ databases">
        <authorList>
            <person name="Campanaro S."/>
        </authorList>
    </citation>
    <scope>NUCLEOTIDE SEQUENCE</scope>
    <source>
        <strain evidence="3">AS01afH2WH_6</strain>
    </source>
</reference>
<evidence type="ECO:0000313" key="3">
    <source>
        <dbReference type="EMBL" id="NLT80083.1"/>
    </source>
</evidence>
<sequence>MQGACVSIIIRTMYDIGLAIRQRREQLGLSQEALAARAGVSRSWLAKVETGKTSFDFRMVLMVFSALQLKLEASNE</sequence>
<dbReference type="SMART" id="SM00530">
    <property type="entry name" value="HTH_XRE"/>
    <property type="match status" value="1"/>
</dbReference>
<dbReference type="Proteomes" id="UP000767327">
    <property type="component" value="Unassembled WGS sequence"/>
</dbReference>
<dbReference type="PANTHER" id="PTHR46797">
    <property type="entry name" value="HTH-TYPE TRANSCRIPTIONAL REGULATOR"/>
    <property type="match status" value="1"/>
</dbReference>
<comment type="caution">
    <text evidence="3">The sequence shown here is derived from an EMBL/GenBank/DDBJ whole genome shotgun (WGS) entry which is preliminary data.</text>
</comment>
<dbReference type="SUPFAM" id="SSF47413">
    <property type="entry name" value="lambda repressor-like DNA-binding domains"/>
    <property type="match status" value="1"/>
</dbReference>
<dbReference type="GO" id="GO:0003700">
    <property type="term" value="F:DNA-binding transcription factor activity"/>
    <property type="evidence" value="ECO:0007669"/>
    <property type="project" value="TreeGrafter"/>
</dbReference>
<proteinExistence type="predicted"/>
<dbReference type="PANTHER" id="PTHR46797:SF1">
    <property type="entry name" value="METHYLPHOSPHONATE SYNTHASE"/>
    <property type="match status" value="1"/>
</dbReference>
<dbReference type="InterPro" id="IPR001387">
    <property type="entry name" value="Cro/C1-type_HTH"/>
</dbReference>
<protein>
    <submittedName>
        <fullName evidence="3">Helix-turn-helix transcriptional regulator</fullName>
    </submittedName>
</protein>
<dbReference type="GO" id="GO:0005829">
    <property type="term" value="C:cytosol"/>
    <property type="evidence" value="ECO:0007669"/>
    <property type="project" value="TreeGrafter"/>
</dbReference>
<evidence type="ECO:0000259" key="2">
    <source>
        <dbReference type="PROSITE" id="PS50943"/>
    </source>
</evidence>
<dbReference type="PROSITE" id="PS50943">
    <property type="entry name" value="HTH_CROC1"/>
    <property type="match status" value="1"/>
</dbReference>
<dbReference type="EMBL" id="JAAXZR010000025">
    <property type="protein sequence ID" value="NLT80083.1"/>
    <property type="molecule type" value="Genomic_DNA"/>
</dbReference>
<gene>
    <name evidence="3" type="ORF">GXW98_07365</name>
</gene>
<dbReference type="InterPro" id="IPR010982">
    <property type="entry name" value="Lambda_DNA-bd_dom_sf"/>
</dbReference>
<dbReference type="GO" id="GO:0003677">
    <property type="term" value="F:DNA binding"/>
    <property type="evidence" value="ECO:0007669"/>
    <property type="project" value="UniProtKB-KW"/>
</dbReference>
<organism evidence="3 4">
    <name type="scientific">Bifidobacterium crudilactis</name>
    <dbReference type="NCBI Taxonomy" id="327277"/>
    <lineage>
        <taxon>Bacteria</taxon>
        <taxon>Bacillati</taxon>
        <taxon>Actinomycetota</taxon>
        <taxon>Actinomycetes</taxon>
        <taxon>Bifidobacteriales</taxon>
        <taxon>Bifidobacteriaceae</taxon>
        <taxon>Bifidobacterium</taxon>
    </lineage>
</organism>
<feature type="domain" description="HTH cro/C1-type" evidence="2">
    <location>
        <begin position="20"/>
        <end position="74"/>
    </location>
</feature>
<keyword evidence="1" id="KW-0238">DNA-binding</keyword>
<evidence type="ECO:0000313" key="4">
    <source>
        <dbReference type="Proteomes" id="UP000767327"/>
    </source>
</evidence>